<sequence length="210" mass="23976">MTIFSIILFFPFLIIPVLPVKAQQQPESVTPVQQPQEPDVMTNIHDIKPPEPAGFDPALLWYVLIAVIAIALILLLVFLWKKRKKRIKHSVAASLLPEEAALLALDELLDIENIDGKDFYFRLSLILRHYINDRYEINAPEMTTEELVPKMDRLGIDKKLVQSLKELFHTADPVKFAGIYPVASRMESDLAFGRKFVKETTPKEEPGEDK</sequence>
<gene>
    <name evidence="2" type="ORF">dnl_36150</name>
</gene>
<evidence type="ECO:0000313" key="3">
    <source>
        <dbReference type="Proteomes" id="UP000663720"/>
    </source>
</evidence>
<evidence type="ECO:0000256" key="1">
    <source>
        <dbReference type="SAM" id="Phobius"/>
    </source>
</evidence>
<reference evidence="2" key="1">
    <citation type="journal article" date="2021" name="Microb. Physiol.">
        <title>Proteogenomic Insights into the Physiology of Marine, Sulfate-Reducing, Filamentous Desulfonema limicola and Desulfonema magnum.</title>
        <authorList>
            <person name="Schnaars V."/>
            <person name="Wohlbrand L."/>
            <person name="Scheve S."/>
            <person name="Hinrichs C."/>
            <person name="Reinhardt R."/>
            <person name="Rabus R."/>
        </authorList>
    </citation>
    <scope>NUCLEOTIDE SEQUENCE</scope>
    <source>
        <strain evidence="2">5ac10</strain>
    </source>
</reference>
<proteinExistence type="predicted"/>
<evidence type="ECO:0000313" key="2">
    <source>
        <dbReference type="EMBL" id="QTA81283.1"/>
    </source>
</evidence>
<protein>
    <submittedName>
        <fullName evidence="2">DUF4381</fullName>
    </submittedName>
</protein>
<name>A0A975GI01_9BACT</name>
<dbReference type="InterPro" id="IPR025489">
    <property type="entry name" value="DUF4381"/>
</dbReference>
<organism evidence="2 3">
    <name type="scientific">Desulfonema limicola</name>
    <dbReference type="NCBI Taxonomy" id="45656"/>
    <lineage>
        <taxon>Bacteria</taxon>
        <taxon>Pseudomonadati</taxon>
        <taxon>Thermodesulfobacteriota</taxon>
        <taxon>Desulfobacteria</taxon>
        <taxon>Desulfobacterales</taxon>
        <taxon>Desulfococcaceae</taxon>
        <taxon>Desulfonema</taxon>
    </lineage>
</organism>
<keyword evidence="1" id="KW-1133">Transmembrane helix</keyword>
<dbReference type="Proteomes" id="UP000663720">
    <property type="component" value="Chromosome"/>
</dbReference>
<keyword evidence="3" id="KW-1185">Reference proteome</keyword>
<keyword evidence="1" id="KW-0472">Membrane</keyword>
<dbReference type="Pfam" id="PF14316">
    <property type="entry name" value="DUF4381"/>
    <property type="match status" value="1"/>
</dbReference>
<feature type="transmembrane region" description="Helical" evidence="1">
    <location>
        <begin position="59"/>
        <end position="80"/>
    </location>
</feature>
<dbReference type="EMBL" id="CP061799">
    <property type="protein sequence ID" value="QTA81283.1"/>
    <property type="molecule type" value="Genomic_DNA"/>
</dbReference>
<keyword evidence="1" id="KW-0812">Transmembrane</keyword>
<dbReference type="KEGG" id="dli:dnl_36150"/>
<accession>A0A975GI01</accession>
<dbReference type="AlphaFoldDB" id="A0A975GI01"/>